<feature type="transmembrane region" description="Helical" evidence="9">
    <location>
        <begin position="987"/>
        <end position="1013"/>
    </location>
</feature>
<accession>A0A418V1E0</accession>
<evidence type="ECO:0000256" key="2">
    <source>
        <dbReference type="ARBA" id="ARBA00022448"/>
    </source>
</evidence>
<name>A0A418V1E0_RHOPL</name>
<evidence type="ECO:0000256" key="6">
    <source>
        <dbReference type="ARBA" id="ARBA00022989"/>
    </source>
</evidence>
<dbReference type="InterPro" id="IPR001036">
    <property type="entry name" value="Acrflvin-R"/>
</dbReference>
<dbReference type="Gene3D" id="3.30.70.1440">
    <property type="entry name" value="Multidrug efflux transporter AcrB pore domain"/>
    <property type="match status" value="1"/>
</dbReference>
<dbReference type="GO" id="GO:0042910">
    <property type="term" value="F:xenobiotic transmembrane transporter activity"/>
    <property type="evidence" value="ECO:0007669"/>
    <property type="project" value="TreeGrafter"/>
</dbReference>
<keyword evidence="7 9" id="KW-0472">Membrane</keyword>
<feature type="transmembrane region" description="Helical" evidence="9">
    <location>
        <begin position="360"/>
        <end position="381"/>
    </location>
</feature>
<feature type="transmembrane region" description="Helical" evidence="9">
    <location>
        <begin position="859"/>
        <end position="876"/>
    </location>
</feature>
<evidence type="ECO:0000256" key="8">
    <source>
        <dbReference type="SAM" id="MobiDB-lite"/>
    </source>
</evidence>
<comment type="subcellular location">
    <subcellularLocation>
        <location evidence="1">Cell inner membrane</location>
        <topology evidence="1">Multi-pass membrane protein</topology>
    </subcellularLocation>
</comment>
<keyword evidence="6 9" id="KW-1133">Transmembrane helix</keyword>
<evidence type="ECO:0000256" key="7">
    <source>
        <dbReference type="ARBA" id="ARBA00023136"/>
    </source>
</evidence>
<evidence type="ECO:0000256" key="5">
    <source>
        <dbReference type="ARBA" id="ARBA00022692"/>
    </source>
</evidence>
<keyword evidence="2" id="KW-0813">Transport</keyword>
<feature type="transmembrane region" description="Helical" evidence="9">
    <location>
        <begin position="431"/>
        <end position="451"/>
    </location>
</feature>
<dbReference type="Gene3D" id="3.30.70.1320">
    <property type="entry name" value="Multidrug efflux transporter AcrB pore domain like"/>
    <property type="match status" value="1"/>
</dbReference>
<reference evidence="10 11" key="1">
    <citation type="submission" date="2018-09" db="EMBL/GenBank/DDBJ databases">
        <title>Draft genome sequence of Rhodopseudomonas palustris 2.1.18.</title>
        <authorList>
            <person name="Robertson S.L."/>
            <person name="Meyer T.E."/>
            <person name="Kyndt J.A."/>
        </authorList>
    </citation>
    <scope>NUCLEOTIDE SEQUENCE [LARGE SCALE GENOMIC DNA]</scope>
    <source>
        <strain evidence="10 11">2.1.18</strain>
    </source>
</reference>
<feature type="transmembrane region" description="Helical" evidence="9">
    <location>
        <begin position="463"/>
        <end position="482"/>
    </location>
</feature>
<dbReference type="AlphaFoldDB" id="A0A418V1E0"/>
<dbReference type="SUPFAM" id="SSF82714">
    <property type="entry name" value="Multidrug efflux transporter AcrB TolC docking domain, DN and DC subdomains"/>
    <property type="match status" value="2"/>
</dbReference>
<feature type="region of interest" description="Disordered" evidence="8">
    <location>
        <begin position="1024"/>
        <end position="1043"/>
    </location>
</feature>
<dbReference type="OrthoDB" id="9807350at2"/>
<evidence type="ECO:0000313" key="10">
    <source>
        <dbReference type="EMBL" id="RJF69629.1"/>
    </source>
</evidence>
<proteinExistence type="predicted"/>
<keyword evidence="5 9" id="KW-0812">Transmembrane</keyword>
<dbReference type="PRINTS" id="PR00702">
    <property type="entry name" value="ACRIFLAVINRP"/>
</dbReference>
<dbReference type="InterPro" id="IPR027463">
    <property type="entry name" value="AcrB_DN_DC_subdom"/>
</dbReference>
<evidence type="ECO:0000256" key="1">
    <source>
        <dbReference type="ARBA" id="ARBA00004429"/>
    </source>
</evidence>
<protein>
    <submittedName>
        <fullName evidence="10">Acriflavine resistance protein B</fullName>
    </submittedName>
</protein>
<dbReference type="Gene3D" id="3.30.70.1430">
    <property type="entry name" value="Multidrug efflux transporter AcrB pore domain"/>
    <property type="match status" value="2"/>
</dbReference>
<feature type="transmembrane region" description="Helical" evidence="9">
    <location>
        <begin position="528"/>
        <end position="548"/>
    </location>
</feature>
<dbReference type="FunFam" id="3.30.70.1430:FF:000001">
    <property type="entry name" value="Efflux pump membrane transporter"/>
    <property type="match status" value="1"/>
</dbReference>
<dbReference type="FunFam" id="1.20.1640.10:FF:000001">
    <property type="entry name" value="Efflux pump membrane transporter"/>
    <property type="match status" value="1"/>
</dbReference>
<evidence type="ECO:0000256" key="9">
    <source>
        <dbReference type="SAM" id="Phobius"/>
    </source>
</evidence>
<organism evidence="10 11">
    <name type="scientific">Rhodopseudomonas palustris</name>
    <dbReference type="NCBI Taxonomy" id="1076"/>
    <lineage>
        <taxon>Bacteria</taxon>
        <taxon>Pseudomonadati</taxon>
        <taxon>Pseudomonadota</taxon>
        <taxon>Alphaproteobacteria</taxon>
        <taxon>Hyphomicrobiales</taxon>
        <taxon>Nitrobacteraceae</taxon>
        <taxon>Rhodopseudomonas</taxon>
    </lineage>
</organism>
<dbReference type="SUPFAM" id="SSF82866">
    <property type="entry name" value="Multidrug efflux transporter AcrB transmembrane domain"/>
    <property type="match status" value="2"/>
</dbReference>
<evidence type="ECO:0000313" key="11">
    <source>
        <dbReference type="Proteomes" id="UP000285523"/>
    </source>
</evidence>
<dbReference type="GO" id="GO:0005886">
    <property type="term" value="C:plasma membrane"/>
    <property type="evidence" value="ECO:0007669"/>
    <property type="project" value="UniProtKB-SubCell"/>
</dbReference>
<evidence type="ECO:0000256" key="3">
    <source>
        <dbReference type="ARBA" id="ARBA00022475"/>
    </source>
</evidence>
<feature type="transmembrane region" description="Helical" evidence="9">
    <location>
        <begin position="954"/>
        <end position="975"/>
    </location>
</feature>
<dbReference type="Gene3D" id="1.20.1640.10">
    <property type="entry name" value="Multidrug efflux transporter AcrB transmembrane domain"/>
    <property type="match status" value="2"/>
</dbReference>
<evidence type="ECO:0000256" key="4">
    <source>
        <dbReference type="ARBA" id="ARBA00022519"/>
    </source>
</evidence>
<feature type="compositionally biased region" description="Pro residues" evidence="8">
    <location>
        <begin position="1025"/>
        <end position="1037"/>
    </location>
</feature>
<dbReference type="RefSeq" id="WP_119858321.1">
    <property type="nucleotide sequence ID" value="NZ_QYYD01000022.1"/>
</dbReference>
<dbReference type="Gene3D" id="3.30.2090.10">
    <property type="entry name" value="Multidrug efflux transporter AcrB TolC docking domain, DN and DC subdomains"/>
    <property type="match status" value="2"/>
</dbReference>
<keyword evidence="4" id="KW-0997">Cell inner membrane</keyword>
<comment type="caution">
    <text evidence="10">The sequence shown here is derived from an EMBL/GenBank/DDBJ whole genome shotgun (WGS) entry which is preliminary data.</text>
</comment>
<dbReference type="PANTHER" id="PTHR32063:SF78">
    <property type="entry name" value="ACRB_ACRD_ACRF FAMILY PROTEIN"/>
    <property type="match status" value="1"/>
</dbReference>
<dbReference type="Proteomes" id="UP000285523">
    <property type="component" value="Unassembled WGS sequence"/>
</dbReference>
<dbReference type="EMBL" id="QYYD01000022">
    <property type="protein sequence ID" value="RJF69629.1"/>
    <property type="molecule type" value="Genomic_DNA"/>
</dbReference>
<feature type="transmembrane region" description="Helical" evidence="9">
    <location>
        <begin position="334"/>
        <end position="353"/>
    </location>
</feature>
<dbReference type="PANTHER" id="PTHR32063">
    <property type="match status" value="1"/>
</dbReference>
<sequence length="1043" mass="110456">MSVSEPFIRRPIATSLLGVALLIGGLLGYLSLPVSALPQVDFPTVQVTTRLPGASPDVVASLITAPLERQLGQIPSLTAMTSTSSFGVSQVQLQFDLNRDIDGATQDVQAAINAAAGILPKNLPYPPVYAKVNPADAPVITLALTSTTSSLRAMSDIADTILAQRLAQISGVGRVSVLGGLKPAVRVQADLARLAAYGISMEDLRTAIAGANVSGPKGSLDGAQQAYTIAANDQIAAADAYKPIIVAYRNGSPVTIGDVAEIIDGLENKFTGAWYQGEPAVILDIQRQPGANVIEVVRGISAEIPKLQRVVPAGVKLTVVSDRTETIRASVHDVQFTLLLSVGLVTLVVLLFLRSMRATIIAGVALPLSLITSFGVMYFAGFSLDNLSLMALTIGTGFVVDDAIVMIENIVRHMEDGESPMQAALSGASEIGFTVISLTMSLIAVFIPLLFMSGLVGRMFREFALTLTIAVVTSAVVSLTLTPMMCSRLLKHTHEERQIPGMATISRWIDAGAAAYHRSLLWVLKHQPATLVVTFLTIVATLALYAIAPKGFLPLQDTASITAVTQAGQDVSFAEMQARQSEAAAAIKADPDVIGVVSVVGAGSVNPTPNVGRLVMTLKPRGQRKDDVGAVIERLKQRVASIPGMTVYFQAVQDVQISTQASRSQYQYTLTATDAALLSQWADKLVAELRRDPLFRDVSSEAQEGGLRAALDINRQRAGQLGVSVQAVNDTLNDAFAQRQISTIYGQANQYRVVLEALPMYQKDPSILSKLYVPGTGGAQVPISAVAELKRATAPLAISHQAQFPSVALSFNLAPGASLGEAVDEIKVIEQRIGMPGSIAGVFYGDAAEFSKSLAGQPWLILAALVTIYIVLGVLYESFIHPITILSTLPSAGVGAILALMLFGQDLSVIGLIGIILLMGIVKKNAIMMIDFALDAERHRGLSSYDAIVEACLLRFRPIMMTTLAALFGALPLAVESGTGSELRFPLGISIIGGLLLSQLLTLYTTPVIYLALDRINRRFERAVPPVPSATPSPPLAGPGEAR</sequence>
<keyword evidence="3" id="KW-1003">Cell membrane</keyword>
<gene>
    <name evidence="10" type="ORF">D4Q52_19960</name>
</gene>
<dbReference type="SUPFAM" id="SSF82693">
    <property type="entry name" value="Multidrug efflux transporter AcrB pore domain, PN1, PN2, PC1 and PC2 subdomains"/>
    <property type="match status" value="3"/>
</dbReference>
<dbReference type="Pfam" id="PF00873">
    <property type="entry name" value="ACR_tran"/>
    <property type="match status" value="1"/>
</dbReference>